<dbReference type="EMBL" id="CP069025">
    <property type="protein sequence ID" value="QRC93540.1"/>
    <property type="molecule type" value="Genomic_DNA"/>
</dbReference>
<reference evidence="3" key="1">
    <citation type="journal article" date="2021" name="BMC Genomics">
        <title>Chromosome-level genome assembly and manually-curated proteome of model necrotroph Parastagonospora nodorum Sn15 reveals a genome-wide trove of candidate effector homologs, and redundancy of virulence-related functions within an accessory chromosome.</title>
        <authorList>
            <person name="Bertazzoni S."/>
            <person name="Jones D.A.B."/>
            <person name="Phan H.T."/>
            <person name="Tan K.-C."/>
            <person name="Hane J.K."/>
        </authorList>
    </citation>
    <scope>NUCLEOTIDE SEQUENCE [LARGE SCALE GENOMIC DNA]</scope>
    <source>
        <strain evidence="3">SN15 / ATCC MYA-4574 / FGSC 10173)</strain>
    </source>
</reference>
<keyword evidence="3" id="KW-1185">Reference proteome</keyword>
<protein>
    <submittedName>
        <fullName evidence="2">Uncharacterized protein</fullName>
    </submittedName>
</protein>
<proteinExistence type="predicted"/>
<dbReference type="AlphaFoldDB" id="A0A7U2HVM2"/>
<evidence type="ECO:0000313" key="2">
    <source>
        <dbReference type="EMBL" id="QRC93540.1"/>
    </source>
</evidence>
<sequence>RNDLWLRCSLMTPQIGLGYQHSCNGAKIWIYKLLCEIPLVAALVVFFYFIGGKDILSPLVPLSHDWRERWGFGPCTAALARFFSSAVMASRFADVLSGR</sequence>
<dbReference type="VEuPathDB" id="FungiDB:JI435_404030"/>
<gene>
    <name evidence="2" type="ORF">JI435_404030</name>
</gene>
<accession>A0A7U2HVM2</accession>
<dbReference type="Proteomes" id="UP000663193">
    <property type="component" value="Chromosome 3"/>
</dbReference>
<organism evidence="2 3">
    <name type="scientific">Phaeosphaeria nodorum (strain SN15 / ATCC MYA-4574 / FGSC 10173)</name>
    <name type="common">Glume blotch fungus</name>
    <name type="synonym">Parastagonospora nodorum</name>
    <dbReference type="NCBI Taxonomy" id="321614"/>
    <lineage>
        <taxon>Eukaryota</taxon>
        <taxon>Fungi</taxon>
        <taxon>Dikarya</taxon>
        <taxon>Ascomycota</taxon>
        <taxon>Pezizomycotina</taxon>
        <taxon>Dothideomycetes</taxon>
        <taxon>Pleosporomycetidae</taxon>
        <taxon>Pleosporales</taxon>
        <taxon>Pleosporineae</taxon>
        <taxon>Phaeosphaeriaceae</taxon>
        <taxon>Parastagonospora</taxon>
    </lineage>
</organism>
<feature type="transmembrane region" description="Helical" evidence="1">
    <location>
        <begin position="29"/>
        <end position="50"/>
    </location>
</feature>
<evidence type="ECO:0000256" key="1">
    <source>
        <dbReference type="SAM" id="Phobius"/>
    </source>
</evidence>
<name>A0A7U2HVM2_PHANO</name>
<feature type="transmembrane region" description="Helical" evidence="1">
    <location>
        <begin position="70"/>
        <end position="89"/>
    </location>
</feature>
<keyword evidence="1" id="KW-0812">Transmembrane</keyword>
<keyword evidence="1" id="KW-0472">Membrane</keyword>
<keyword evidence="1" id="KW-1133">Transmembrane helix</keyword>
<feature type="non-terminal residue" evidence="2">
    <location>
        <position position="1"/>
    </location>
</feature>
<evidence type="ECO:0000313" key="3">
    <source>
        <dbReference type="Proteomes" id="UP000663193"/>
    </source>
</evidence>